<keyword evidence="1" id="KW-0285">Flavoprotein</keyword>
<dbReference type="PANTHER" id="PTHR23023">
    <property type="entry name" value="DIMETHYLANILINE MONOOXYGENASE"/>
    <property type="match status" value="1"/>
</dbReference>
<dbReference type="Gene3D" id="3.50.50.60">
    <property type="entry name" value="FAD/NAD(P)-binding domain"/>
    <property type="match status" value="2"/>
</dbReference>
<keyword evidence="3" id="KW-0560">Oxidoreductase</keyword>
<reference evidence="5 6" key="1">
    <citation type="submission" date="2023-11" db="EMBL/GenBank/DDBJ databases">
        <title>An acidophilic fungus is an integral part of prey digestion in a carnivorous sundew plant.</title>
        <authorList>
            <person name="Tsai I.J."/>
        </authorList>
    </citation>
    <scope>NUCLEOTIDE SEQUENCE [LARGE SCALE GENOMIC DNA]</scope>
    <source>
        <strain evidence="5">169a</strain>
    </source>
</reference>
<keyword evidence="2" id="KW-0274">FAD</keyword>
<keyword evidence="6" id="KW-1185">Reference proteome</keyword>
<dbReference type="InterPro" id="IPR023753">
    <property type="entry name" value="FAD/NAD-binding_dom"/>
</dbReference>
<protein>
    <recommendedName>
        <fullName evidence="4">FAD/NAD(P)-binding domain-containing protein</fullName>
    </recommendedName>
</protein>
<evidence type="ECO:0000256" key="3">
    <source>
        <dbReference type="ARBA" id="ARBA00023002"/>
    </source>
</evidence>
<feature type="domain" description="FAD/NAD(P)-binding" evidence="4">
    <location>
        <begin position="3"/>
        <end position="225"/>
    </location>
</feature>
<dbReference type="Pfam" id="PF07992">
    <property type="entry name" value="Pyr_redox_2"/>
    <property type="match status" value="1"/>
</dbReference>
<evidence type="ECO:0000313" key="6">
    <source>
        <dbReference type="Proteomes" id="UP001303373"/>
    </source>
</evidence>
<evidence type="ECO:0000256" key="1">
    <source>
        <dbReference type="ARBA" id="ARBA00022630"/>
    </source>
</evidence>
<proteinExistence type="predicted"/>
<dbReference type="SUPFAM" id="SSF51905">
    <property type="entry name" value="FAD/NAD(P)-binding domain"/>
    <property type="match status" value="1"/>
</dbReference>
<dbReference type="PRINTS" id="PR00419">
    <property type="entry name" value="ADXRDTASE"/>
</dbReference>
<dbReference type="InterPro" id="IPR036188">
    <property type="entry name" value="FAD/NAD-bd_sf"/>
</dbReference>
<evidence type="ECO:0000259" key="4">
    <source>
        <dbReference type="Pfam" id="PF07992"/>
    </source>
</evidence>
<dbReference type="AlphaFoldDB" id="A0AAQ3MBP1"/>
<dbReference type="Proteomes" id="UP001303373">
    <property type="component" value="Chromosome 12"/>
</dbReference>
<name>A0AAQ3MBP1_9PEZI</name>
<dbReference type="EMBL" id="CP138591">
    <property type="protein sequence ID" value="WPH04013.1"/>
    <property type="molecule type" value="Genomic_DNA"/>
</dbReference>
<evidence type="ECO:0000256" key="2">
    <source>
        <dbReference type="ARBA" id="ARBA00022827"/>
    </source>
</evidence>
<dbReference type="GO" id="GO:0016491">
    <property type="term" value="F:oxidoreductase activity"/>
    <property type="evidence" value="ECO:0007669"/>
    <property type="project" value="UniProtKB-KW"/>
</dbReference>
<dbReference type="InterPro" id="IPR050346">
    <property type="entry name" value="FMO-like"/>
</dbReference>
<gene>
    <name evidence="5" type="ORF">R9X50_00689700</name>
</gene>
<organism evidence="5 6">
    <name type="scientific">Acrodontium crateriforme</name>
    <dbReference type="NCBI Taxonomy" id="150365"/>
    <lineage>
        <taxon>Eukaryota</taxon>
        <taxon>Fungi</taxon>
        <taxon>Dikarya</taxon>
        <taxon>Ascomycota</taxon>
        <taxon>Pezizomycotina</taxon>
        <taxon>Dothideomycetes</taxon>
        <taxon>Dothideomycetidae</taxon>
        <taxon>Mycosphaerellales</taxon>
        <taxon>Teratosphaeriaceae</taxon>
        <taxon>Acrodontium</taxon>
    </lineage>
</organism>
<sequence>MKSVCIIGAGPAGLAAAKTFLQTGRFDVTVYEKSHRIGGIWALDENSKDGFLNPQTPTNLSRFTVGFSDLDWNSVDLESAGSVNSERTNGTKSKVPTFPKAWQVNRYLETYKQRYIPETVINLNHEAVKAIRLPQGWSITTKDHSTQTVKESKFDYLIIASGFFSTPRALSKNVPHLPERMNIKSIHSSQFRNLDDLFEGQIPKAKTILLIGGGNSSGETGAAIAMQLSNTQWSPDETKKNLYEGCKIIHVLPRPLYAIPPFNEYEPNSRTYVPLDFKLYDFSKRPLDLPSYGGLQPPEVRDIVHGALRKMVGSDQSDLGSEALVSLTDGKKGTVYVALSESYAEFVRSGLIQAINGRVSAIETDEAGGTNVTISSEKTGMRTIDGIGAIVYATGYTPTTALGFLDESVRTALNYDPTSLRLPVLLEQWQTTNKSVPDLAFVGFYEGPYWPMIEMQARLTVSRWLDGTTAPSKPFEQSTTLLTLREHMRDRDPGVPQYWFGDYLGYMEDVAKFLHLARNNSSFSPREGCPSPARYFASPNPDSATIMQELYTTWHACTRTGLDSIF</sequence>
<evidence type="ECO:0000313" key="5">
    <source>
        <dbReference type="EMBL" id="WPH04013.1"/>
    </source>
</evidence>
<accession>A0AAQ3MBP1</accession>